<dbReference type="GO" id="GO:0005524">
    <property type="term" value="F:ATP binding"/>
    <property type="evidence" value="ECO:0007669"/>
    <property type="project" value="InterPro"/>
</dbReference>
<dbReference type="PANTHER" id="PTHR42926">
    <property type="match status" value="1"/>
</dbReference>
<dbReference type="SUPFAM" id="SSF52540">
    <property type="entry name" value="P-loop containing nucleoside triphosphate hydrolases"/>
    <property type="match status" value="2"/>
</dbReference>
<dbReference type="GO" id="GO:0016787">
    <property type="term" value="F:hydrolase activity"/>
    <property type="evidence" value="ECO:0007669"/>
    <property type="project" value="UniProtKB-KW"/>
</dbReference>
<dbReference type="InterPro" id="IPR014774">
    <property type="entry name" value="KaiC-like_dom"/>
</dbReference>
<keyword evidence="2" id="KW-0597">Phosphoprotein</keyword>
<dbReference type="InterPro" id="IPR027417">
    <property type="entry name" value="P-loop_NTPase"/>
</dbReference>
<keyword evidence="3" id="KW-0808">Transferase</keyword>
<keyword evidence="4" id="KW-0677">Repeat</keyword>
<name>A0AAU9DK83_9FUSO</name>
<dbReference type="EMBL" id="AP027059">
    <property type="protein sequence ID" value="BDU50292.1"/>
    <property type="molecule type" value="Genomic_DNA"/>
</dbReference>
<dbReference type="Gene3D" id="3.40.50.300">
    <property type="entry name" value="P-loop containing nucleotide triphosphate hydrolases"/>
    <property type="match status" value="2"/>
</dbReference>
<dbReference type="GO" id="GO:0004674">
    <property type="term" value="F:protein serine/threonine kinase activity"/>
    <property type="evidence" value="ECO:0007669"/>
    <property type="project" value="UniProtKB-EC"/>
</dbReference>
<protein>
    <recommendedName>
        <fullName evidence="1">non-specific serine/threonine protein kinase</fullName>
        <ecNumber evidence="1">2.7.11.1</ecNumber>
    </recommendedName>
</protein>
<evidence type="ECO:0000256" key="6">
    <source>
        <dbReference type="ARBA" id="ARBA00022801"/>
    </source>
</evidence>
<feature type="domain" description="KaiC" evidence="7">
    <location>
        <begin position="1"/>
        <end position="232"/>
    </location>
</feature>
<evidence type="ECO:0000256" key="1">
    <source>
        <dbReference type="ARBA" id="ARBA00012513"/>
    </source>
</evidence>
<proteinExistence type="predicted"/>
<feature type="domain" description="KaiC" evidence="7">
    <location>
        <begin position="234"/>
        <end position="463"/>
    </location>
</feature>
<dbReference type="Pfam" id="PF06745">
    <property type="entry name" value="ATPase"/>
    <property type="match status" value="2"/>
</dbReference>
<dbReference type="AlphaFoldDB" id="A0AAU9DK83"/>
<dbReference type="InterPro" id="IPR030665">
    <property type="entry name" value="KaiC"/>
</dbReference>
<evidence type="ECO:0000256" key="5">
    <source>
        <dbReference type="ARBA" id="ARBA00022777"/>
    </source>
</evidence>
<dbReference type="Proteomes" id="UP001321582">
    <property type="component" value="Chromosome"/>
</dbReference>
<keyword evidence="9" id="KW-1185">Reference proteome</keyword>
<evidence type="ECO:0000313" key="8">
    <source>
        <dbReference type="EMBL" id="BDU50292.1"/>
    </source>
</evidence>
<evidence type="ECO:0000256" key="4">
    <source>
        <dbReference type="ARBA" id="ARBA00022737"/>
    </source>
</evidence>
<keyword evidence="5" id="KW-0418">Kinase</keyword>
<accession>A0AAU9DK83</accession>
<dbReference type="EC" id="2.7.11.1" evidence="1"/>
<keyword evidence="6" id="KW-0378">Hydrolase</keyword>
<sequence>MYIKTGISGFDKLFQNEGIIKENIYLLKGTPGSGKTTFGLEFIYNGAMFFNENGIIISFEEIPEQLYRDAKNQGLDLKKLEDEGKLKIIFSSPETVLKSEFIGEEGYLGNVVREMDIKRIVIDSVTHLKRISNTENEYRENLYRIISGIKSKKVTGMITEEFYNKLGVAEYVADGVIYLRNRKTENLKNIRTLEVFKSRGQDHISGEHYFEISRGIKVYPLIKDNLKIEGKEEERISTGVEKIDKMLDGGYIKGTFNLVVGSAGVGKTIFATNFLKDGLENKESVVFLSFEESENKFFQFTGSLGIDMKNPNFIFYHKYFDEAVVAKIIYEIENMLKNYNIKRVVIDTLNTMFFNENLEKEKIFINQLKYVFEKYGVTTMALLEEKKIMGEMELTDEGYSFLSDSIIMMRYLELEAVIKRVLTIVKARGIKHEKKIFEYNILQNKGINIIRKMNGVSGIMSGAATGKIKESINEIFQPLEFLDSFSEYIGTEASEKERKDISQQMKDVIKTLKNNLLNYLELNEDEING</sequence>
<dbReference type="InterPro" id="IPR051347">
    <property type="entry name" value="Circadian_clock_KaiC-rel"/>
</dbReference>
<dbReference type="PROSITE" id="PS51146">
    <property type="entry name" value="KAIC"/>
    <property type="match status" value="2"/>
</dbReference>
<reference evidence="8 9" key="1">
    <citation type="submission" date="2022-11" db="EMBL/GenBank/DDBJ databases">
        <title>Haliovirga abyssi gen. nov., sp. nov., a mesophilic fermentative bacterium isolated from the Iheya North hydrothermal field and the proposal of Haliovirgaceae fam. nov.</title>
        <authorList>
            <person name="Miyazaki U."/>
            <person name="Tame A."/>
            <person name="Miyazaki J."/>
            <person name="Takai K."/>
            <person name="Sawayama S."/>
            <person name="Kitajima M."/>
            <person name="Okamoto A."/>
            <person name="Nakagawa S."/>
        </authorList>
    </citation>
    <scope>NUCLEOTIDE SEQUENCE [LARGE SCALE GENOMIC DNA]</scope>
    <source>
        <strain evidence="8 9">IC12</strain>
    </source>
</reference>
<dbReference type="RefSeq" id="WP_307905224.1">
    <property type="nucleotide sequence ID" value="NZ_AP027059.1"/>
</dbReference>
<evidence type="ECO:0000256" key="2">
    <source>
        <dbReference type="ARBA" id="ARBA00022553"/>
    </source>
</evidence>
<dbReference type="KEGG" id="haby:HLVA_08610"/>
<organism evidence="8 9">
    <name type="scientific">Haliovirga abyssi</name>
    <dbReference type="NCBI Taxonomy" id="2996794"/>
    <lineage>
        <taxon>Bacteria</taxon>
        <taxon>Fusobacteriati</taxon>
        <taxon>Fusobacteriota</taxon>
        <taxon>Fusobacteriia</taxon>
        <taxon>Fusobacteriales</taxon>
        <taxon>Haliovirgaceae</taxon>
        <taxon>Haliovirga</taxon>
    </lineage>
</organism>
<dbReference type="PANTHER" id="PTHR42926:SF1">
    <property type="entry name" value="CIRCADIAN CLOCK OSCILLATOR PROTEIN KAIC 1"/>
    <property type="match status" value="1"/>
</dbReference>
<evidence type="ECO:0000256" key="3">
    <source>
        <dbReference type="ARBA" id="ARBA00022679"/>
    </source>
</evidence>
<evidence type="ECO:0000313" key="9">
    <source>
        <dbReference type="Proteomes" id="UP001321582"/>
    </source>
</evidence>
<gene>
    <name evidence="8" type="ORF">HLVA_08610</name>
</gene>
<dbReference type="InterPro" id="IPR010624">
    <property type="entry name" value="KaiC_dom"/>
</dbReference>
<dbReference type="PIRSF" id="PIRSF039117">
    <property type="entry name" value="KaiC"/>
    <property type="match status" value="1"/>
</dbReference>
<evidence type="ECO:0000259" key="7">
    <source>
        <dbReference type="PROSITE" id="PS51146"/>
    </source>
</evidence>